<dbReference type="Gene3D" id="3.40.50.150">
    <property type="entry name" value="Vaccinia Virus protein VP39"/>
    <property type="match status" value="1"/>
</dbReference>
<reference evidence="1 2" key="1">
    <citation type="submission" date="2023-08" db="EMBL/GenBank/DDBJ databases">
        <title>Black Yeasts Isolated from many extreme environments.</title>
        <authorList>
            <person name="Coleine C."/>
            <person name="Stajich J.E."/>
            <person name="Selbmann L."/>
        </authorList>
    </citation>
    <scope>NUCLEOTIDE SEQUENCE [LARGE SCALE GENOMIC DNA]</scope>
    <source>
        <strain evidence="1 2">CCFEE 5792</strain>
    </source>
</reference>
<protein>
    <recommendedName>
        <fullName evidence="3">Methyltransferase domain-containing protein</fullName>
    </recommendedName>
</protein>
<dbReference type="Pfam" id="PF13489">
    <property type="entry name" value="Methyltransf_23"/>
    <property type="match status" value="1"/>
</dbReference>
<dbReference type="Proteomes" id="UP001358417">
    <property type="component" value="Unassembled WGS sequence"/>
</dbReference>
<dbReference type="PANTHER" id="PTHR43591:SF31">
    <property type="entry name" value="LAEA-LIKE, PUTATIVE (AFU_ORTHOLOGUE AFUA_8G01930)-RELATED"/>
    <property type="match status" value="1"/>
</dbReference>
<evidence type="ECO:0000313" key="1">
    <source>
        <dbReference type="EMBL" id="KAK5057829.1"/>
    </source>
</evidence>
<comment type="caution">
    <text evidence="1">The sequence shown here is derived from an EMBL/GenBank/DDBJ whole genome shotgun (WGS) entry which is preliminary data.</text>
</comment>
<dbReference type="CDD" id="cd02440">
    <property type="entry name" value="AdoMet_MTases"/>
    <property type="match status" value="1"/>
</dbReference>
<dbReference type="RefSeq" id="XP_064708947.1">
    <property type="nucleotide sequence ID" value="XM_064855358.1"/>
</dbReference>
<dbReference type="SUPFAM" id="SSF53335">
    <property type="entry name" value="S-adenosyl-L-methionine-dependent methyltransferases"/>
    <property type="match status" value="1"/>
</dbReference>
<dbReference type="EMBL" id="JAVRRD010000006">
    <property type="protein sequence ID" value="KAK5057829.1"/>
    <property type="molecule type" value="Genomic_DNA"/>
</dbReference>
<dbReference type="PANTHER" id="PTHR43591">
    <property type="entry name" value="METHYLTRANSFERASE"/>
    <property type="match status" value="1"/>
</dbReference>
<dbReference type="GO" id="GO:0008168">
    <property type="term" value="F:methyltransferase activity"/>
    <property type="evidence" value="ECO:0007669"/>
    <property type="project" value="TreeGrafter"/>
</dbReference>
<evidence type="ECO:0008006" key="3">
    <source>
        <dbReference type="Google" id="ProtNLM"/>
    </source>
</evidence>
<sequence length="335" mass="38047">MAAQTAQILVEDDDGLDSAYGGDDIASETATLQSAVREYTYNNGRRYNSYQAGKYCAIDTLNERGPNDETHQDSLDISHHIFRLTFDGKLFLAPIGPTPQRVLDIGTGTGIWPIQFADEHPSATVTGNDLSPIQPTVIPPNLQFEVDDFELEWTYTKESFDFIHARALYGSVSDYSKLYQQVKDHLKPGGWFEQTEVGVVPYSDDDTIKGTTLEHWGELSLTAGDKFGKTLRIVDQTKELMEAAGFINVTYQKFKWPIGPWPKDRKLKEIGLYNRVNWEQGMEGWLMFLFTTYHGWTADEVRVHIAKTRKLLRSKDVHTYQLISCCYGQKPPESK</sequence>
<organism evidence="1 2">
    <name type="scientific">Exophiala bonariae</name>
    <dbReference type="NCBI Taxonomy" id="1690606"/>
    <lineage>
        <taxon>Eukaryota</taxon>
        <taxon>Fungi</taxon>
        <taxon>Dikarya</taxon>
        <taxon>Ascomycota</taxon>
        <taxon>Pezizomycotina</taxon>
        <taxon>Eurotiomycetes</taxon>
        <taxon>Chaetothyriomycetidae</taxon>
        <taxon>Chaetothyriales</taxon>
        <taxon>Herpotrichiellaceae</taxon>
        <taxon>Exophiala</taxon>
    </lineage>
</organism>
<accession>A0AAV9NLG6</accession>
<proteinExistence type="predicted"/>
<dbReference type="GeneID" id="89979980"/>
<evidence type="ECO:0000313" key="2">
    <source>
        <dbReference type="Proteomes" id="UP001358417"/>
    </source>
</evidence>
<dbReference type="InterPro" id="IPR029063">
    <property type="entry name" value="SAM-dependent_MTases_sf"/>
</dbReference>
<gene>
    <name evidence="1" type="ORF">LTR84_011830</name>
</gene>
<dbReference type="AlphaFoldDB" id="A0AAV9NLG6"/>
<name>A0AAV9NLG6_9EURO</name>
<keyword evidence="2" id="KW-1185">Reference proteome</keyword>